<dbReference type="Pfam" id="PF00294">
    <property type="entry name" value="PfkB"/>
    <property type="match status" value="1"/>
</dbReference>
<evidence type="ECO:0000313" key="8">
    <source>
        <dbReference type="EMBL" id="KRM88390.1"/>
    </source>
</evidence>
<dbReference type="PIRSF" id="PIRSF000535">
    <property type="entry name" value="1PFK/6PFK/LacC"/>
    <property type="match status" value="1"/>
</dbReference>
<keyword evidence="6" id="KW-0423">Lactose metabolism</keyword>
<dbReference type="EC" id="2.7.1.144" evidence="6"/>
<evidence type="ECO:0000256" key="6">
    <source>
        <dbReference type="PIRNR" id="PIRNR000535"/>
    </source>
</evidence>
<keyword evidence="5 6" id="KW-0067">ATP-binding</keyword>
<dbReference type="InterPro" id="IPR022463">
    <property type="entry name" value="1-PFruKinase"/>
</dbReference>
<dbReference type="PATRIC" id="fig|1423810.4.peg.701"/>
<dbReference type="GO" id="GO:0005829">
    <property type="term" value="C:cytosol"/>
    <property type="evidence" value="ECO:0007669"/>
    <property type="project" value="TreeGrafter"/>
</dbReference>
<dbReference type="SUPFAM" id="SSF53613">
    <property type="entry name" value="Ribokinase-like"/>
    <property type="match status" value="1"/>
</dbReference>
<dbReference type="RefSeq" id="WP_056969115.1">
    <property type="nucleotide sequence ID" value="NZ_AYZK01000001.1"/>
</dbReference>
<gene>
    <name evidence="8" type="ORF">FD19_GL000684</name>
</gene>
<name>A0A0R2CJW7_9LACO</name>
<comment type="catalytic activity">
    <reaction evidence="6">
        <text>D-tagatofuranose 6-phosphate + ATP = D-tagatofuranose 1,6-bisphosphate + ADP + H(+)</text>
        <dbReference type="Rhea" id="RHEA:12420"/>
        <dbReference type="ChEBI" id="CHEBI:15378"/>
        <dbReference type="ChEBI" id="CHEBI:30616"/>
        <dbReference type="ChEBI" id="CHEBI:58694"/>
        <dbReference type="ChEBI" id="CHEBI:58695"/>
        <dbReference type="ChEBI" id="CHEBI:456216"/>
        <dbReference type="EC" id="2.7.1.144"/>
    </reaction>
</comment>
<dbReference type="GO" id="GO:0008662">
    <property type="term" value="F:1-phosphofructokinase activity"/>
    <property type="evidence" value="ECO:0007669"/>
    <property type="project" value="InterPro"/>
</dbReference>
<sequence length="311" mass="33288">MLYTLTLNPAIDLFIDTPRLDADVVNRTNSYDVQANGKGVNVSFILQRLHVPNQALGIGGGFTLAYIQQQLSAAGITNDFVDGGGITRINVFAHVQDGPREYKLVNPGPQVTPTARQQLLTKLEQLGRDDTLIISGSFAQGIPANFIGTIGQQAASQHFQFVIDTSYPEVLDALQYHPLLVKPNNVELASWFDQPADIDADHLIELGQELRRRGAQNVLISRGGAGAILVGDRVFTGTAPTITVLNSAGSGDTMLGTFVAGMVTGKAPAANLQMALAAGSDTARSAWITDFQHVPELAAQINVTEVKHSQY</sequence>
<keyword evidence="2 6" id="KW-0808">Transferase</keyword>
<dbReference type="GO" id="GO:0009024">
    <property type="term" value="F:tagatose-6-phosphate kinase activity"/>
    <property type="evidence" value="ECO:0007669"/>
    <property type="project" value="UniProtKB-EC"/>
</dbReference>
<dbReference type="Proteomes" id="UP000051789">
    <property type="component" value="Unassembled WGS sequence"/>
</dbReference>
<evidence type="ECO:0000256" key="3">
    <source>
        <dbReference type="ARBA" id="ARBA00022741"/>
    </source>
</evidence>
<dbReference type="STRING" id="1423810.FD19_GL000684"/>
<dbReference type="AlphaFoldDB" id="A0A0R2CJW7"/>
<comment type="caution">
    <text evidence="8">The sequence shown here is derived from an EMBL/GenBank/DDBJ whole genome shotgun (WGS) entry which is preliminary data.</text>
</comment>
<dbReference type="GO" id="GO:0005988">
    <property type="term" value="P:lactose metabolic process"/>
    <property type="evidence" value="ECO:0007669"/>
    <property type="project" value="UniProtKB-KW"/>
</dbReference>
<dbReference type="NCBIfam" id="TIGR03828">
    <property type="entry name" value="pfkB"/>
    <property type="match status" value="1"/>
</dbReference>
<dbReference type="CDD" id="cd01164">
    <property type="entry name" value="FruK_PfkB_like"/>
    <property type="match status" value="1"/>
</dbReference>
<dbReference type="GO" id="GO:0005524">
    <property type="term" value="F:ATP binding"/>
    <property type="evidence" value="ECO:0007669"/>
    <property type="project" value="UniProtKB-KW"/>
</dbReference>
<evidence type="ECO:0000256" key="2">
    <source>
        <dbReference type="ARBA" id="ARBA00022679"/>
    </source>
</evidence>
<evidence type="ECO:0000313" key="9">
    <source>
        <dbReference type="Proteomes" id="UP000051789"/>
    </source>
</evidence>
<keyword evidence="3 6" id="KW-0547">Nucleotide-binding</keyword>
<evidence type="ECO:0000256" key="1">
    <source>
        <dbReference type="ARBA" id="ARBA00005380"/>
    </source>
</evidence>
<dbReference type="Gene3D" id="3.40.1190.20">
    <property type="match status" value="1"/>
</dbReference>
<evidence type="ECO:0000256" key="4">
    <source>
        <dbReference type="ARBA" id="ARBA00022777"/>
    </source>
</evidence>
<reference evidence="8 9" key="1">
    <citation type="journal article" date="2015" name="Genome Announc.">
        <title>Expanding the biotechnology potential of lactobacilli through comparative genomics of 213 strains and associated genera.</title>
        <authorList>
            <person name="Sun Z."/>
            <person name="Harris H.M."/>
            <person name="McCann A."/>
            <person name="Guo C."/>
            <person name="Argimon S."/>
            <person name="Zhang W."/>
            <person name="Yang X."/>
            <person name="Jeffery I.B."/>
            <person name="Cooney J.C."/>
            <person name="Kagawa T.F."/>
            <person name="Liu W."/>
            <person name="Song Y."/>
            <person name="Salvetti E."/>
            <person name="Wrobel A."/>
            <person name="Rasinkangas P."/>
            <person name="Parkhill J."/>
            <person name="Rea M.C."/>
            <person name="O'Sullivan O."/>
            <person name="Ritari J."/>
            <person name="Douillard F.P."/>
            <person name="Paul Ross R."/>
            <person name="Yang R."/>
            <person name="Briner A.E."/>
            <person name="Felis G.E."/>
            <person name="de Vos W.M."/>
            <person name="Barrangou R."/>
            <person name="Klaenhammer T.R."/>
            <person name="Caufield P.W."/>
            <person name="Cui Y."/>
            <person name="Zhang H."/>
            <person name="O'Toole P.W."/>
        </authorList>
    </citation>
    <scope>NUCLEOTIDE SEQUENCE [LARGE SCALE GENOMIC DNA]</scope>
    <source>
        <strain evidence="8 9">DSM 22698</strain>
    </source>
</reference>
<dbReference type="EMBL" id="AYZK01000001">
    <property type="protein sequence ID" value="KRM88390.1"/>
    <property type="molecule type" value="Genomic_DNA"/>
</dbReference>
<comment type="pathway">
    <text evidence="6">Carbohydrate metabolism; D-tagatose 6-phosphate degradation; D-glyceraldehyde 3-phosphate and glycerone phosphate from D-tagatose 6-phosphate: step 1/2.</text>
</comment>
<comment type="similarity">
    <text evidence="6">Belongs to the carbohydrate kinase PfkB family. LacC subfamily.</text>
</comment>
<evidence type="ECO:0000256" key="5">
    <source>
        <dbReference type="ARBA" id="ARBA00022840"/>
    </source>
</evidence>
<dbReference type="InterPro" id="IPR029056">
    <property type="entry name" value="Ribokinase-like"/>
</dbReference>
<keyword evidence="4 8" id="KW-0418">Kinase</keyword>
<proteinExistence type="inferred from homology"/>
<dbReference type="InterPro" id="IPR017583">
    <property type="entry name" value="Tagatose/fructose_Pkinase"/>
</dbReference>
<dbReference type="PANTHER" id="PTHR46566">
    <property type="entry name" value="1-PHOSPHOFRUCTOKINASE-RELATED"/>
    <property type="match status" value="1"/>
</dbReference>
<accession>A0A0R2CJW7</accession>
<dbReference type="PANTHER" id="PTHR46566:SF1">
    <property type="entry name" value="1-PHOSPHOFRUCTOKINASE"/>
    <property type="match status" value="1"/>
</dbReference>
<organism evidence="8 9">
    <name type="scientific">Lacticaseibacillus thailandensis DSM 22698 = JCM 13996</name>
    <dbReference type="NCBI Taxonomy" id="1423810"/>
    <lineage>
        <taxon>Bacteria</taxon>
        <taxon>Bacillati</taxon>
        <taxon>Bacillota</taxon>
        <taxon>Bacilli</taxon>
        <taxon>Lactobacillales</taxon>
        <taxon>Lactobacillaceae</taxon>
        <taxon>Lacticaseibacillus</taxon>
    </lineage>
</organism>
<dbReference type="UniPathway" id="UPA00704">
    <property type="reaction ID" value="UER00715"/>
</dbReference>
<dbReference type="NCBIfam" id="TIGR03168">
    <property type="entry name" value="1-PFK"/>
    <property type="match status" value="1"/>
</dbReference>
<feature type="domain" description="Carbohydrate kinase PfkB" evidence="7">
    <location>
        <begin position="11"/>
        <end position="280"/>
    </location>
</feature>
<keyword evidence="9" id="KW-1185">Reference proteome</keyword>
<evidence type="ECO:0000259" key="7">
    <source>
        <dbReference type="Pfam" id="PF00294"/>
    </source>
</evidence>
<comment type="similarity">
    <text evidence="1">Belongs to the carbohydrate kinase pfkB family.</text>
</comment>
<dbReference type="InterPro" id="IPR011611">
    <property type="entry name" value="PfkB_dom"/>
</dbReference>
<protein>
    <recommendedName>
        <fullName evidence="6">Tagatose-6-phosphate kinase</fullName>
        <ecNumber evidence="6">2.7.1.144</ecNumber>
    </recommendedName>
</protein>
<dbReference type="GO" id="GO:2001059">
    <property type="term" value="P:D-tagatose 6-phosphate catabolic process"/>
    <property type="evidence" value="ECO:0007669"/>
    <property type="project" value="UniProtKB-UniPathway"/>
</dbReference>